<protein>
    <submittedName>
        <fullName evidence="1">Uncharacterized protein</fullName>
    </submittedName>
</protein>
<dbReference type="Proteomes" id="UP000694257">
    <property type="component" value="Chromosome"/>
</dbReference>
<name>A0ABX8RGM1_NOCIO</name>
<proteinExistence type="predicted"/>
<organism evidence="1 2">
    <name type="scientific">Nocardia iowensis</name>
    <dbReference type="NCBI Taxonomy" id="204891"/>
    <lineage>
        <taxon>Bacteria</taxon>
        <taxon>Bacillati</taxon>
        <taxon>Actinomycetota</taxon>
        <taxon>Actinomycetes</taxon>
        <taxon>Mycobacteriales</taxon>
        <taxon>Nocardiaceae</taxon>
        <taxon>Nocardia</taxon>
    </lineage>
</organism>
<dbReference type="EMBL" id="CP078145">
    <property type="protein sequence ID" value="QXN88748.1"/>
    <property type="molecule type" value="Genomic_DNA"/>
</dbReference>
<keyword evidence="2" id="KW-1185">Reference proteome</keyword>
<evidence type="ECO:0000313" key="1">
    <source>
        <dbReference type="EMBL" id="QXN88748.1"/>
    </source>
</evidence>
<gene>
    <name evidence="1" type="ORF">KV110_24520</name>
</gene>
<dbReference type="RefSeq" id="WP_218469631.1">
    <property type="nucleotide sequence ID" value="NZ_BAABJN010000011.1"/>
</dbReference>
<reference evidence="1 2" key="1">
    <citation type="submission" date="2021-07" db="EMBL/GenBank/DDBJ databases">
        <title>Whole Genome Sequence of Nocardia Iowensis.</title>
        <authorList>
            <person name="Lamm A."/>
            <person name="Collins-Fairclough A.M."/>
            <person name="Bunk B."/>
            <person name="Sproer C."/>
        </authorList>
    </citation>
    <scope>NUCLEOTIDE SEQUENCE [LARGE SCALE GENOMIC DNA]</scope>
    <source>
        <strain evidence="1 2">NRRL 5646</strain>
    </source>
</reference>
<sequence>MKAALKTSPRKHEPLSETTAIGADPIACRIAVRPEDLGHATVDAQVVHTEDPLGFGDGELQAFQGIVGHAPWWSR</sequence>
<accession>A0ABX8RGM1</accession>
<evidence type="ECO:0000313" key="2">
    <source>
        <dbReference type="Proteomes" id="UP000694257"/>
    </source>
</evidence>